<dbReference type="AlphaFoldDB" id="A0AAU7JM26"/>
<dbReference type="GO" id="GO:0016811">
    <property type="term" value="F:hydrolase activity, acting on carbon-nitrogen (but not peptide) bonds, in linear amides"/>
    <property type="evidence" value="ECO:0007669"/>
    <property type="project" value="InterPro"/>
</dbReference>
<dbReference type="SUPFAM" id="SSF141130">
    <property type="entry name" value="Acetamidase/Formamidase-like"/>
    <property type="match status" value="1"/>
</dbReference>
<dbReference type="Pfam" id="PF03069">
    <property type="entry name" value="FmdA_AmdA"/>
    <property type="match status" value="2"/>
</dbReference>
<reference evidence="1" key="1">
    <citation type="submission" date="2024-05" db="EMBL/GenBank/DDBJ databases">
        <authorList>
            <person name="Kim S."/>
            <person name="Heo J."/>
            <person name="Choi H."/>
            <person name="Choi Y."/>
            <person name="Kwon S.-W."/>
            <person name="Kim Y."/>
        </authorList>
    </citation>
    <scope>NUCLEOTIDE SEQUENCE</scope>
    <source>
        <strain evidence="1">KACC 23698</strain>
    </source>
</reference>
<organism evidence="1">
    <name type="scientific">Alsobacter sp. KACC 23698</name>
    <dbReference type="NCBI Taxonomy" id="3149229"/>
    <lineage>
        <taxon>Bacteria</taxon>
        <taxon>Pseudomonadati</taxon>
        <taxon>Pseudomonadota</taxon>
        <taxon>Alphaproteobacteria</taxon>
        <taxon>Hyphomicrobiales</taxon>
        <taxon>Alsobacteraceae</taxon>
        <taxon>Alsobacter</taxon>
    </lineage>
</organism>
<gene>
    <name evidence="1" type="ORF">ABEG18_10315</name>
</gene>
<dbReference type="Gene3D" id="2.60.120.580">
    <property type="entry name" value="Acetamidase/Formamidase-like domains"/>
    <property type="match status" value="2"/>
</dbReference>
<dbReference type="PANTHER" id="PTHR31891">
    <property type="entry name" value="FORMAMIDASE C869.04-RELATED"/>
    <property type="match status" value="1"/>
</dbReference>
<evidence type="ECO:0000313" key="1">
    <source>
        <dbReference type="EMBL" id="XBO41129.1"/>
    </source>
</evidence>
<proteinExistence type="predicted"/>
<sequence>MTHHHLKASAETCHWGFFDARFRPSLTIRSGDEVTIDTLSGSPDVLPVGQGFHIPPEIAEVHERSEKTLPGHILTGPVAIEGAEPGDVLEVRILDIRLRQDWGFNFIRPLAGTLPDDFPEPRLMHIPLDAQRMVGRMPWGLELPLAPFFGVMGVAPPPNWGRITSLIPRAMGGNLDNKELTPGSTLYLPVFVPGAMFSCGDGHGAQGDGEVCVTAIETALQGRFSFHLRKDLRFTYPRAETPTHYITMGMDPDLDQCVVRALRDMIVLLGEKGGLAREDAYSLCSLAADLRVTQTVNGSKGVHCMIAKAQVDRPNG</sequence>
<dbReference type="EMBL" id="CP157484">
    <property type="protein sequence ID" value="XBO41129.1"/>
    <property type="molecule type" value="Genomic_DNA"/>
</dbReference>
<dbReference type="Gene3D" id="3.10.28.20">
    <property type="entry name" value="Acetamidase/Formamidase-like domains"/>
    <property type="match status" value="1"/>
</dbReference>
<dbReference type="RefSeq" id="WP_406857979.1">
    <property type="nucleotide sequence ID" value="NZ_CP157484.1"/>
</dbReference>
<dbReference type="InterPro" id="IPR004304">
    <property type="entry name" value="FmdA_AmdA"/>
</dbReference>
<protein>
    <submittedName>
        <fullName evidence="1">Acetamidase/formamidase family protein</fullName>
    </submittedName>
</protein>
<dbReference type="PANTHER" id="PTHR31891:SF1">
    <property type="entry name" value="FORMAMIDASE C869.04-RELATED"/>
    <property type="match status" value="1"/>
</dbReference>
<accession>A0AAU7JM26</accession>
<name>A0AAU7JM26_9HYPH</name>